<feature type="compositionally biased region" description="Pro residues" evidence="1">
    <location>
        <begin position="75"/>
        <end position="89"/>
    </location>
</feature>
<comment type="caution">
    <text evidence="2">The sequence shown here is derived from an EMBL/GenBank/DDBJ whole genome shotgun (WGS) entry which is preliminary data.</text>
</comment>
<gene>
    <name evidence="2" type="ORF">J3Q64DRAFT_1635364</name>
</gene>
<evidence type="ECO:0000313" key="3">
    <source>
        <dbReference type="Proteomes" id="UP001448207"/>
    </source>
</evidence>
<feature type="region of interest" description="Disordered" evidence="1">
    <location>
        <begin position="1"/>
        <end position="38"/>
    </location>
</feature>
<evidence type="ECO:0000313" key="2">
    <source>
        <dbReference type="EMBL" id="KAL0091872.1"/>
    </source>
</evidence>
<reference evidence="2 3" key="1">
    <citation type="submission" date="2024-04" db="EMBL/GenBank/DDBJ databases">
        <title>Symmetric and asymmetric DNA N6-adenine methylation regulates different biological responses in Mucorales.</title>
        <authorList>
            <consortium name="Lawrence Berkeley National Laboratory"/>
            <person name="Lax C."/>
            <person name="Mondo S.J."/>
            <person name="Osorio-Concepcion M."/>
            <person name="Muszewska A."/>
            <person name="Corrochano-Luque M."/>
            <person name="Gutierrez G."/>
            <person name="Riley R."/>
            <person name="Lipzen A."/>
            <person name="Guo J."/>
            <person name="Hundley H."/>
            <person name="Amirebrahimi M."/>
            <person name="Ng V."/>
            <person name="Lorenzo-Gutierrez D."/>
            <person name="Binder U."/>
            <person name="Yang J."/>
            <person name="Song Y."/>
            <person name="Canovas D."/>
            <person name="Navarro E."/>
            <person name="Freitag M."/>
            <person name="Gabaldon T."/>
            <person name="Grigoriev I.V."/>
            <person name="Corrochano L.M."/>
            <person name="Nicolas F.E."/>
            <person name="Garre V."/>
        </authorList>
    </citation>
    <scope>NUCLEOTIDE SEQUENCE [LARGE SCALE GENOMIC DNA]</scope>
    <source>
        <strain evidence="2 3">L51</strain>
    </source>
</reference>
<keyword evidence="3" id="KW-1185">Reference proteome</keyword>
<name>A0ABR3B718_PHYBL</name>
<proteinExistence type="predicted"/>
<sequence>MSTTSLPHQRSSSNSSDLLPLPRDLDEDSFSRDLIHQFDKKRSRLRLEMVELENSHDAPSLHSSATPPTMLTVSPSPPTPTPAPAPPPSTTSTSPDPTNRRRSAGDLLRRSSAYFKSKLDAFKPTRQDLFSLSSTSLPPPAKIAINTTIAIPQFQHNTHHQTQQATLHAHFGAIKPPVISQYPPKPLRYSPVDPPNDDHRPIVHRISLPLLRRNQPDPNEGGTTRRRSDTEATHQKKKAINTRKSKKGKERANLAEGSAL</sequence>
<protein>
    <submittedName>
        <fullName evidence="2">Uncharacterized protein</fullName>
    </submittedName>
</protein>
<evidence type="ECO:0000256" key="1">
    <source>
        <dbReference type="SAM" id="MobiDB-lite"/>
    </source>
</evidence>
<feature type="compositionally biased region" description="Basic residues" evidence="1">
    <location>
        <begin position="235"/>
        <end position="249"/>
    </location>
</feature>
<feature type="region of interest" description="Disordered" evidence="1">
    <location>
        <begin position="190"/>
        <end position="260"/>
    </location>
</feature>
<organism evidence="2 3">
    <name type="scientific">Phycomyces blakesleeanus</name>
    <dbReference type="NCBI Taxonomy" id="4837"/>
    <lineage>
        <taxon>Eukaryota</taxon>
        <taxon>Fungi</taxon>
        <taxon>Fungi incertae sedis</taxon>
        <taxon>Mucoromycota</taxon>
        <taxon>Mucoromycotina</taxon>
        <taxon>Mucoromycetes</taxon>
        <taxon>Mucorales</taxon>
        <taxon>Phycomycetaceae</taxon>
        <taxon>Phycomyces</taxon>
    </lineage>
</organism>
<accession>A0ABR3B718</accession>
<dbReference type="EMBL" id="JBCLYO010000003">
    <property type="protein sequence ID" value="KAL0091872.1"/>
    <property type="molecule type" value="Genomic_DNA"/>
</dbReference>
<feature type="region of interest" description="Disordered" evidence="1">
    <location>
        <begin position="54"/>
        <end position="109"/>
    </location>
</feature>
<feature type="compositionally biased region" description="Low complexity" evidence="1">
    <location>
        <begin position="10"/>
        <end position="22"/>
    </location>
</feature>
<dbReference type="Proteomes" id="UP001448207">
    <property type="component" value="Unassembled WGS sequence"/>
</dbReference>
<feature type="compositionally biased region" description="Basic and acidic residues" evidence="1">
    <location>
        <begin position="29"/>
        <end position="38"/>
    </location>
</feature>